<dbReference type="InterPro" id="IPR041555">
    <property type="entry name" value="MG3"/>
</dbReference>
<dbReference type="Gene3D" id="2.60.40.1940">
    <property type="match status" value="1"/>
</dbReference>
<keyword evidence="2" id="KW-0646">Protease inhibitor</keyword>
<evidence type="ECO:0000313" key="7">
    <source>
        <dbReference type="Proteomes" id="UP000808372"/>
    </source>
</evidence>
<dbReference type="GO" id="GO:0004867">
    <property type="term" value="F:serine-type endopeptidase inhibitor activity"/>
    <property type="evidence" value="ECO:0007669"/>
    <property type="project" value="UniProtKB-KW"/>
</dbReference>
<dbReference type="Pfam" id="PF07703">
    <property type="entry name" value="A2M_BRD"/>
    <property type="match status" value="1"/>
</dbReference>
<dbReference type="InterPro" id="IPR013783">
    <property type="entry name" value="Ig-like_fold"/>
</dbReference>
<dbReference type="SMART" id="SM01359">
    <property type="entry name" value="A2M_N_2"/>
    <property type="match status" value="1"/>
</dbReference>
<dbReference type="Gene3D" id="6.20.50.160">
    <property type="match status" value="1"/>
</dbReference>
<dbReference type="Proteomes" id="UP000808372">
    <property type="component" value="Chromosome 34"/>
</dbReference>
<keyword evidence="7" id="KW-1185">Reference proteome</keyword>
<evidence type="ECO:0000256" key="5">
    <source>
        <dbReference type="ARBA" id="ARBA00023180"/>
    </source>
</evidence>
<evidence type="ECO:0000256" key="3">
    <source>
        <dbReference type="ARBA" id="ARBA00022729"/>
    </source>
</evidence>
<dbReference type="Gene3D" id="2.60.40.1930">
    <property type="match status" value="2"/>
</dbReference>
<evidence type="ECO:0000256" key="1">
    <source>
        <dbReference type="ARBA" id="ARBA00010952"/>
    </source>
</evidence>
<dbReference type="InterPro" id="IPR050473">
    <property type="entry name" value="A2M/Complement_sys"/>
</dbReference>
<comment type="similarity">
    <text evidence="1">Belongs to the protease inhibitor I39 (alpha-2-macroglobulin) family.</text>
</comment>
<evidence type="ECO:0000256" key="4">
    <source>
        <dbReference type="ARBA" id="ARBA00022900"/>
    </source>
</evidence>
<keyword evidence="4" id="KW-0722">Serine protease inhibitor</keyword>
<keyword evidence="5" id="KW-0325">Glycoprotein</keyword>
<keyword evidence="3" id="KW-0732">Signal</keyword>
<dbReference type="AlphaFoldDB" id="A0A8U0PSP5"/>
<dbReference type="Pfam" id="PF17789">
    <property type="entry name" value="MG4"/>
    <property type="match status" value="1"/>
</dbReference>
<dbReference type="PANTHER" id="PTHR11412">
    <property type="entry name" value="MACROGLOBULIN / COMPLEMENT"/>
    <property type="match status" value="1"/>
</dbReference>
<feature type="domain" description="Alpha-2-macroglobulin bait region" evidence="6">
    <location>
        <begin position="437"/>
        <end position="587"/>
    </location>
</feature>
<dbReference type="Gene3D" id="2.60.40.10">
    <property type="entry name" value="Immunoglobulins"/>
    <property type="match status" value="1"/>
</dbReference>
<reference evidence="8" key="1">
    <citation type="submission" date="2025-08" db="UniProtKB">
        <authorList>
            <consortium name="RefSeq"/>
        </authorList>
    </citation>
    <scope>IDENTIFICATION</scope>
    <source>
        <tissue evidence="8">White muscle</tissue>
    </source>
</reference>
<dbReference type="RefSeq" id="XP_038830412.1">
    <property type="nucleotide sequence ID" value="XM_038974484.1"/>
</dbReference>
<accession>A0A8U0PSP5</accession>
<dbReference type="InterPro" id="IPR040839">
    <property type="entry name" value="MG4"/>
</dbReference>
<sequence>MLILSPFRIYLVTVSSEVVGGTKEKLCAQVHQATEPLSLKVTLEMEGGSSIILLEEAVTQDFYRCISFQVPPVKAESVATVHVSIKGRKDEMSNKTKILIKPERFLTIFQTDKPVYKPGQTVKFRIVSLDASFLTFNQMFLTVELQDPNSNRIAQWLNQSTVSGILDLSHPMSAEATQGSYIITAWNEKGEQTSQNFDIKEYVLPKYEVKVYLPQTITILDKQATLRVCGKYTYGKPVVGSVTAKVCRNVIQYHWLYDSSNICELYLMKTDKTGCATQIIDLTRFRLRESFGDFEVETEMEEYGTGVILKGSGKASFTNVIITVSFEEVPQAYKPGIAYEGKIKVTGPDSSPIPNEPVYLFLQNSGNSENWTLTTDSKGIASFSLDTSLWSSDSVSLSARYQKVEEDYPYEQGVRRPLYTSAYHFAWKFYSKSKSFVKIMQGEGKFSCEKGGIVLAHYIIQGVKLKKGQTTLDFFYLVISRGSIQQHGRLPVAIKERKVNQGQLMLSLQRMPELTPFAQVVVYTVLPDGEAVADSRDFPIHLCLKNKVSLKFSSLQELPGEKTSLSLQAHPGSLCSLRAIDQSVLLLQPEQELSLDSVFSQLPVQKLSGYSYRVADPYPCLRYPPRFEEEMMMMRLPPVPKLV</sequence>
<dbReference type="FunFam" id="2.60.40.1930:FF:000001">
    <property type="entry name" value="CD109 isoform 3"/>
    <property type="match status" value="1"/>
</dbReference>
<proteinExistence type="inferred from homology"/>
<evidence type="ECO:0000256" key="2">
    <source>
        <dbReference type="ARBA" id="ARBA00022690"/>
    </source>
</evidence>
<protein>
    <submittedName>
        <fullName evidence="8">Alpha-2-macroglobulin-like</fullName>
    </submittedName>
</protein>
<evidence type="ECO:0000313" key="8">
    <source>
        <dbReference type="RefSeq" id="XP_038830412.1"/>
    </source>
</evidence>
<dbReference type="GeneID" id="120029190"/>
<dbReference type="PANTHER" id="PTHR11412:SF160">
    <property type="entry name" value="ALPHA-2-MACROGLOBULIN-LIKE PROTEIN 1"/>
    <property type="match status" value="1"/>
</dbReference>
<dbReference type="InterPro" id="IPR011625">
    <property type="entry name" value="A2M_N_BRD"/>
</dbReference>
<gene>
    <name evidence="8" type="primary">LOC120029190</name>
</gene>
<dbReference type="KEGG" id="snh:120029190"/>
<evidence type="ECO:0000259" key="6">
    <source>
        <dbReference type="SMART" id="SM01359"/>
    </source>
</evidence>
<dbReference type="Pfam" id="PF01835">
    <property type="entry name" value="MG2"/>
    <property type="match status" value="1"/>
</dbReference>
<dbReference type="InterPro" id="IPR002890">
    <property type="entry name" value="MG2"/>
</dbReference>
<organism evidence="7 8">
    <name type="scientific">Salvelinus namaycush</name>
    <name type="common">Lake trout</name>
    <name type="synonym">Salmo namaycush</name>
    <dbReference type="NCBI Taxonomy" id="8040"/>
    <lineage>
        <taxon>Eukaryota</taxon>
        <taxon>Metazoa</taxon>
        <taxon>Chordata</taxon>
        <taxon>Craniata</taxon>
        <taxon>Vertebrata</taxon>
        <taxon>Euteleostomi</taxon>
        <taxon>Actinopterygii</taxon>
        <taxon>Neopterygii</taxon>
        <taxon>Teleostei</taxon>
        <taxon>Protacanthopterygii</taxon>
        <taxon>Salmoniformes</taxon>
        <taxon>Salmonidae</taxon>
        <taxon>Salmoninae</taxon>
        <taxon>Salvelinus</taxon>
    </lineage>
</organism>
<dbReference type="Pfam" id="PF17791">
    <property type="entry name" value="MG3"/>
    <property type="match status" value="1"/>
</dbReference>
<name>A0A8U0PSP5_SALNM</name>